<dbReference type="PANTHER" id="PTHR31718">
    <property type="entry name" value="PLAT DOMAIN-CONTAINING PROTEIN"/>
    <property type="match status" value="1"/>
</dbReference>
<feature type="chain" id="PRO_5044721710" description="PLAT domain-containing protein" evidence="2">
    <location>
        <begin position="24"/>
        <end position="169"/>
    </location>
</feature>
<evidence type="ECO:0000313" key="4">
    <source>
        <dbReference type="EMBL" id="CAL5023742.1"/>
    </source>
</evidence>
<dbReference type="Gene3D" id="2.60.60.20">
    <property type="entry name" value="PLAT/LH2 domain"/>
    <property type="match status" value="1"/>
</dbReference>
<dbReference type="Proteomes" id="UP001497457">
    <property type="component" value="Chromosome 4rd"/>
</dbReference>
<dbReference type="EMBL" id="OZ075114">
    <property type="protein sequence ID" value="CAL5060024.1"/>
    <property type="molecule type" value="Genomic_DNA"/>
</dbReference>
<name>A0ABC9CPC9_9POAL</name>
<evidence type="ECO:0000256" key="1">
    <source>
        <dbReference type="PROSITE-ProRule" id="PRU00152"/>
    </source>
</evidence>
<proteinExistence type="predicted"/>
<evidence type="ECO:0000259" key="3">
    <source>
        <dbReference type="PROSITE" id="PS50095"/>
    </source>
</evidence>
<dbReference type="AlphaFoldDB" id="A0ABC9CPC9"/>
<protein>
    <recommendedName>
        <fullName evidence="3">PLAT domain-containing protein</fullName>
    </recommendedName>
</protein>
<gene>
    <name evidence="4" type="ORF">URODEC1_LOCUS77130</name>
    <name evidence="5" type="ORF">URODEC1_LOCUS96948</name>
</gene>
<dbReference type="Pfam" id="PF01477">
    <property type="entry name" value="PLAT"/>
    <property type="match status" value="1"/>
</dbReference>
<dbReference type="SUPFAM" id="SSF49723">
    <property type="entry name" value="Lipase/lipooxygenase domain (PLAT/LH2 domain)"/>
    <property type="match status" value="1"/>
</dbReference>
<organism evidence="4 6">
    <name type="scientific">Urochloa decumbens</name>
    <dbReference type="NCBI Taxonomy" id="240449"/>
    <lineage>
        <taxon>Eukaryota</taxon>
        <taxon>Viridiplantae</taxon>
        <taxon>Streptophyta</taxon>
        <taxon>Embryophyta</taxon>
        <taxon>Tracheophyta</taxon>
        <taxon>Spermatophyta</taxon>
        <taxon>Magnoliopsida</taxon>
        <taxon>Liliopsida</taxon>
        <taxon>Poales</taxon>
        <taxon>Poaceae</taxon>
        <taxon>PACMAD clade</taxon>
        <taxon>Panicoideae</taxon>
        <taxon>Panicodae</taxon>
        <taxon>Paniceae</taxon>
        <taxon>Melinidinae</taxon>
        <taxon>Urochloa</taxon>
    </lineage>
</organism>
<dbReference type="PANTHER" id="PTHR31718:SF64">
    <property type="entry name" value="OS10G0361900 PROTEIN"/>
    <property type="match status" value="1"/>
</dbReference>
<dbReference type="PROSITE" id="PS50095">
    <property type="entry name" value="PLAT"/>
    <property type="match status" value="1"/>
</dbReference>
<sequence length="169" mass="18881">MKIFILLPHIALCVSVAIARVGAHDQAQLNPRITTTSPYLCGYEIIVRTGDVGYAGTDATISLTLDGRYGSRLSIKDLASWGKNGPGYDYFERGNTDKFSGTGDCMHPVPCRMQLESDDHGNYSGWYVDYVKVTEIMPDSTQVGHMFKVNQWLAIDESPYHLYAIRDYC</sequence>
<evidence type="ECO:0000313" key="6">
    <source>
        <dbReference type="Proteomes" id="UP001497457"/>
    </source>
</evidence>
<dbReference type="InterPro" id="IPR036392">
    <property type="entry name" value="PLAT/LH2_dom_sf"/>
</dbReference>
<reference evidence="4" key="1">
    <citation type="submission" date="2024-10" db="EMBL/GenBank/DDBJ databases">
        <authorList>
            <person name="Ryan C."/>
        </authorList>
    </citation>
    <scope>NUCLEOTIDE SEQUENCE [LARGE SCALE GENOMIC DNA]</scope>
</reference>
<feature type="signal peptide" evidence="2">
    <location>
        <begin position="1"/>
        <end position="23"/>
    </location>
</feature>
<comment type="caution">
    <text evidence="1">Lacks conserved residue(s) required for the propagation of feature annotation.</text>
</comment>
<keyword evidence="2" id="KW-0732">Signal</keyword>
<accession>A0ABC9CPC9</accession>
<keyword evidence="6" id="KW-1185">Reference proteome</keyword>
<dbReference type="Proteomes" id="UP001497457">
    <property type="component" value="Chromosome 3rd"/>
</dbReference>
<dbReference type="InterPro" id="IPR001024">
    <property type="entry name" value="PLAT/LH2_dom"/>
</dbReference>
<evidence type="ECO:0000256" key="2">
    <source>
        <dbReference type="SAM" id="SignalP"/>
    </source>
</evidence>
<feature type="domain" description="PLAT" evidence="3">
    <location>
        <begin position="41"/>
        <end position="167"/>
    </location>
</feature>
<dbReference type="EMBL" id="OZ075113">
    <property type="protein sequence ID" value="CAL5023742.1"/>
    <property type="molecule type" value="Genomic_DNA"/>
</dbReference>
<evidence type="ECO:0000313" key="5">
    <source>
        <dbReference type="EMBL" id="CAL5060024.1"/>
    </source>
</evidence>